<dbReference type="InterPro" id="IPR019975">
    <property type="entry name" value="aCPSF1"/>
</dbReference>
<accession>A0A8T5GER8</accession>
<keyword evidence="7 12" id="KW-0269">Exonuclease</keyword>
<feature type="binding site" evidence="12">
    <location>
        <position position="247"/>
    </location>
    <ligand>
        <name>Zn(2+)</name>
        <dbReference type="ChEBI" id="CHEBI:29105"/>
        <label>2</label>
    </ligand>
</feature>
<feature type="binding site" evidence="12">
    <location>
        <position position="246"/>
    </location>
    <ligand>
        <name>Zn(2+)</name>
        <dbReference type="ChEBI" id="CHEBI:29105"/>
        <label>2</label>
    </ligand>
</feature>
<dbReference type="Gene3D" id="3.30.300.230">
    <property type="match status" value="1"/>
</dbReference>
<dbReference type="GO" id="GO:0006353">
    <property type="term" value="P:DNA-templated transcription termination"/>
    <property type="evidence" value="ECO:0007669"/>
    <property type="project" value="UniProtKB-UniRule"/>
</dbReference>
<keyword evidence="9 12" id="KW-0805">Transcription regulation</keyword>
<feature type="domain" description="Beta-Casp" evidence="14">
    <location>
        <begin position="421"/>
        <end position="544"/>
    </location>
</feature>
<keyword evidence="1 12" id="KW-0806">Transcription termination</keyword>
<dbReference type="PANTHER" id="PTHR11203">
    <property type="entry name" value="CLEAVAGE AND POLYADENYLATION SPECIFICITY FACTOR FAMILY MEMBER"/>
    <property type="match status" value="1"/>
</dbReference>
<evidence type="ECO:0000256" key="7">
    <source>
        <dbReference type="ARBA" id="ARBA00022839"/>
    </source>
</evidence>
<comment type="cofactor">
    <cofactor evidence="12">
        <name>Zn(2+)</name>
        <dbReference type="ChEBI" id="CHEBI:29105"/>
    </cofactor>
    <text evidence="12">Binds 2 Zn(2+) ions, which are required for nuclease activity.</text>
</comment>
<keyword evidence="5 12" id="KW-0378">Hydrolase</keyword>
<feature type="region of interest" description="KHb" evidence="12">
    <location>
        <begin position="73"/>
        <end position="140"/>
    </location>
</feature>
<gene>
    <name evidence="12" type="primary">fttA</name>
    <name evidence="15" type="ORF">HON47_01955</name>
</gene>
<evidence type="ECO:0000256" key="1">
    <source>
        <dbReference type="ARBA" id="ARBA00022472"/>
    </source>
</evidence>
<comment type="similarity">
    <text evidence="12">Belongs to the metallo-beta-lactamase superfamily. RNA-metabolizing metallo-beta-lactamase-like family. FttA subfamily.</text>
</comment>
<dbReference type="PANTHER" id="PTHR11203:SF51">
    <property type="entry name" value="CLEAVAGE AND POLYADENYLATION SPECIFICITY FACTOR"/>
    <property type="match status" value="1"/>
</dbReference>
<dbReference type="GO" id="GO:0003723">
    <property type="term" value="F:RNA binding"/>
    <property type="evidence" value="ECO:0007669"/>
    <property type="project" value="UniProtKB-UniRule"/>
</dbReference>
<dbReference type="Gene3D" id="3.30.300.20">
    <property type="match status" value="1"/>
</dbReference>
<evidence type="ECO:0000256" key="6">
    <source>
        <dbReference type="ARBA" id="ARBA00022833"/>
    </source>
</evidence>
<dbReference type="CDD" id="cd22532">
    <property type="entry name" value="KH-II_CPSF_arch_rpt1"/>
    <property type="match status" value="1"/>
</dbReference>
<dbReference type="EMBL" id="JABJNZ010000027">
    <property type="protein sequence ID" value="MBT4870310.1"/>
    <property type="molecule type" value="Genomic_DNA"/>
</dbReference>
<evidence type="ECO:0000313" key="16">
    <source>
        <dbReference type="Proteomes" id="UP000722459"/>
    </source>
</evidence>
<evidence type="ECO:0000256" key="12">
    <source>
        <dbReference type="HAMAP-Rule" id="MF_00870"/>
    </source>
</evidence>
<evidence type="ECO:0000259" key="14">
    <source>
        <dbReference type="SMART" id="SM01027"/>
    </source>
</evidence>
<dbReference type="Proteomes" id="UP000722459">
    <property type="component" value="Unassembled WGS sequence"/>
</dbReference>
<keyword evidence="10 12" id="KW-0238">DNA-binding</keyword>
<dbReference type="GO" id="GO:0004521">
    <property type="term" value="F:RNA endonuclease activity"/>
    <property type="evidence" value="ECO:0007669"/>
    <property type="project" value="UniProtKB-UniRule"/>
</dbReference>
<evidence type="ECO:0000256" key="11">
    <source>
        <dbReference type="ARBA" id="ARBA00023163"/>
    </source>
</evidence>
<keyword evidence="4 12" id="KW-0255">Endonuclease</keyword>
<feature type="region of interest" description="Metallo-beta-lactamase C-terminus" evidence="12">
    <location>
        <begin position="576"/>
        <end position="634"/>
    </location>
</feature>
<dbReference type="InterPro" id="IPR033769">
    <property type="entry name" value="TffA_KH"/>
</dbReference>
<evidence type="ECO:0000256" key="8">
    <source>
        <dbReference type="ARBA" id="ARBA00022884"/>
    </source>
</evidence>
<keyword evidence="6 12" id="KW-0862">Zinc</keyword>
<dbReference type="GO" id="GO:0004532">
    <property type="term" value="F:RNA exonuclease activity"/>
    <property type="evidence" value="ECO:0007669"/>
    <property type="project" value="UniProtKB-UniRule"/>
</dbReference>
<proteinExistence type="inferred from homology"/>
<dbReference type="NCBIfam" id="TIGR03675">
    <property type="entry name" value="arCOG00543"/>
    <property type="match status" value="1"/>
</dbReference>
<comment type="subunit">
    <text evidence="12">Homodimer. Interacts with RNA polymerase (RNAP), interacts with the Spt4-Spt5 complex.</text>
</comment>
<dbReference type="InterPro" id="IPR015946">
    <property type="entry name" value="KH_dom-like_a/b"/>
</dbReference>
<dbReference type="SUPFAM" id="SSF56281">
    <property type="entry name" value="Metallo-hydrolase/oxidoreductase"/>
    <property type="match status" value="1"/>
</dbReference>
<evidence type="ECO:0000256" key="3">
    <source>
        <dbReference type="ARBA" id="ARBA00022723"/>
    </source>
</evidence>
<dbReference type="InterPro" id="IPR009019">
    <property type="entry name" value="KH_sf_prok-type"/>
</dbReference>
<evidence type="ECO:0000256" key="2">
    <source>
        <dbReference type="ARBA" id="ARBA00022722"/>
    </source>
</evidence>
<dbReference type="AlphaFoldDB" id="A0A8T5GER8"/>
<dbReference type="InterPro" id="IPR001279">
    <property type="entry name" value="Metallo-B-lactamas"/>
</dbReference>
<dbReference type="InterPro" id="IPR011108">
    <property type="entry name" value="RMMBL"/>
</dbReference>
<comment type="function">
    <text evidence="12">Terminates transcription on the whole genome. Termination is linked to FttA-mediated RNA cleavage and does not require NTP hydrolysis. Cleaves endonucleolytically at the RNA exit channel of RNA polymerase (RNAP); the 5'-3' exonuclease activity of this protein degrades the nascent RNA released from RNAP.</text>
</comment>
<keyword evidence="2 12" id="KW-0540">Nuclease</keyword>
<keyword evidence="11" id="KW-0804">Transcription</keyword>
<evidence type="ECO:0000259" key="13">
    <source>
        <dbReference type="SMART" id="SM00849"/>
    </source>
</evidence>
<dbReference type="GO" id="GO:0003677">
    <property type="term" value="F:DNA binding"/>
    <property type="evidence" value="ECO:0007669"/>
    <property type="project" value="UniProtKB-KW"/>
</dbReference>
<dbReference type="SMART" id="SM00849">
    <property type="entry name" value="Lactamase_B"/>
    <property type="match status" value="1"/>
</dbReference>
<feature type="binding site" evidence="12">
    <location>
        <position position="352"/>
    </location>
    <ligand>
        <name>Zn(2+)</name>
        <dbReference type="ChEBI" id="CHEBI:29105"/>
        <label>2</label>
    </ligand>
</feature>
<dbReference type="InterPro" id="IPR036866">
    <property type="entry name" value="RibonucZ/Hydroxyglut_hydro"/>
</dbReference>
<name>A0A8T5GER8_9ARCH</name>
<protein>
    <recommendedName>
        <fullName evidence="12">Transcription termination factor FttA</fullName>
        <ecNumber evidence="12">3.1.-.-</ecNumber>
    </recommendedName>
</protein>
<comment type="caution">
    <text evidence="12">Lacks conserved residue(s) required for the propagation of feature annotation.</text>
</comment>
<dbReference type="GO" id="GO:0008270">
    <property type="term" value="F:zinc ion binding"/>
    <property type="evidence" value="ECO:0007669"/>
    <property type="project" value="UniProtKB-UniRule"/>
</dbReference>
<evidence type="ECO:0000256" key="9">
    <source>
        <dbReference type="ARBA" id="ARBA00023015"/>
    </source>
</evidence>
<evidence type="ECO:0000256" key="4">
    <source>
        <dbReference type="ARBA" id="ARBA00022759"/>
    </source>
</evidence>
<feature type="region of interest" description="KHa" evidence="12">
    <location>
        <begin position="5"/>
        <end position="72"/>
    </location>
</feature>
<sequence>MAQKIAMIKEIEEKLKEILPRGTEVSKVEIEGPEVVIYTKDPKAFFGTANLVSKIAFELKKRVNIRTDKTMLMGKEEALKLIKAKIPKEAEIKEIYFNEAFCEVVIEAIKKGLVIGKGGEISKSIIRETGWTPNIIRSPTTESKTLTGIRRYLHKHADDRKKFLLKTAEKIYAEKSNGAHKWIRYTALGGFREVGRSCALLETENTKVLLDAGVNFSQDDPYPYIDALGYPVSDLDAVIITHAHSDHHVLLPYLYKLGFDGPVFCTEPTRDLMSLIQFDYIKVNLANGNEVPFTEAEVKGVLLHTIPRDYREVTDIAPDIRLTFHNAAHILGSASAHFNIGEGSHNLVYSADIKYGMTRLFDNLDIRYPRIETLVIESTYGAKDALQTPRAQAEQQLLDVINETTQFGGNVLIPVFGVGRGQEICMVIENFYKKGLLTEKNKVYVEGMVREASAIHTAYPEYLRKSLERRILTNDSPFDSPIFHEAKREDRDKILKEKGSIIISTSGMMNGGPVIEYFQKMADDKANTLVFVGYLAEGTLGRKVQQGLKTMPISDNGKTKKLEINMRVENIDGFSGHCDFQQLMNYVGSLKPKPRKLIVNHGDPTRSVEFSKAVAHRYQLSSTAIRNLDSIRLR</sequence>
<organism evidence="15 16">
    <name type="scientific">Candidatus Iainarchaeum sp</name>
    <dbReference type="NCBI Taxonomy" id="3101447"/>
    <lineage>
        <taxon>Archaea</taxon>
        <taxon>Candidatus Iainarchaeota</taxon>
        <taxon>Candidatus Iainarchaeia</taxon>
        <taxon>Candidatus Iainarchaeales</taxon>
        <taxon>Candidatus Iainarchaeaceae</taxon>
        <taxon>Candidatus Iainarchaeum</taxon>
    </lineage>
</organism>
<dbReference type="Pfam" id="PF17214">
    <property type="entry name" value="KH_TffA"/>
    <property type="match status" value="1"/>
</dbReference>
<reference evidence="15" key="1">
    <citation type="journal article" date="2021" name="ISME J.">
        <title>Mercury methylation by metabolically versatile and cosmopolitan marine bacteria.</title>
        <authorList>
            <person name="Lin H."/>
            <person name="Ascher D.B."/>
            <person name="Myung Y."/>
            <person name="Lamborg C.H."/>
            <person name="Hallam S.J."/>
            <person name="Gionfriddo C.M."/>
            <person name="Holt K.E."/>
            <person name="Moreau J.W."/>
        </authorList>
    </citation>
    <scope>NUCLEOTIDE SEQUENCE</scope>
    <source>
        <strain evidence="15">SI075_bin30</strain>
    </source>
</reference>
<keyword evidence="8 12" id="KW-0694">RNA-binding</keyword>
<feature type="binding site" evidence="12">
    <location>
        <position position="244"/>
    </location>
    <ligand>
        <name>Zn(2+)</name>
        <dbReference type="ChEBI" id="CHEBI:29105"/>
        <label>1</label>
    </ligand>
</feature>
<feature type="binding site" evidence="12">
    <location>
        <position position="352"/>
    </location>
    <ligand>
        <name>Zn(2+)</name>
        <dbReference type="ChEBI" id="CHEBI:29105"/>
        <label>1</label>
    </ligand>
</feature>
<dbReference type="Pfam" id="PF10996">
    <property type="entry name" value="Beta-Casp"/>
    <property type="match status" value="1"/>
</dbReference>
<feature type="binding site" evidence="12">
    <location>
        <position position="329"/>
    </location>
    <ligand>
        <name>Zn(2+)</name>
        <dbReference type="ChEBI" id="CHEBI:29105"/>
        <label>1</label>
    </ligand>
</feature>
<comment type="caution">
    <text evidence="15">The sequence shown here is derived from an EMBL/GenBank/DDBJ whole genome shotgun (WGS) entry which is preliminary data.</text>
</comment>
<dbReference type="Gene3D" id="3.40.50.10890">
    <property type="match status" value="1"/>
</dbReference>
<dbReference type="Pfam" id="PF07521">
    <property type="entry name" value="RMMBL"/>
    <property type="match status" value="1"/>
</dbReference>
<keyword evidence="3 12" id="KW-0479">Metal-binding</keyword>
<feature type="binding site" evidence="12">
    <location>
        <position position="242"/>
    </location>
    <ligand>
        <name>Zn(2+)</name>
        <dbReference type="ChEBI" id="CHEBI:29105"/>
        <label>1</label>
    </ligand>
</feature>
<dbReference type="Gene3D" id="3.60.15.10">
    <property type="entry name" value="Ribonuclease Z/Hydroxyacylglutathione hydrolase-like"/>
    <property type="match status" value="1"/>
</dbReference>
<dbReference type="InterPro" id="IPR022712">
    <property type="entry name" value="Beta_Casp"/>
</dbReference>
<dbReference type="SUPFAM" id="SSF54814">
    <property type="entry name" value="Prokaryotic type KH domain (KH-domain type II)"/>
    <property type="match status" value="1"/>
</dbReference>
<evidence type="ECO:0000256" key="5">
    <source>
        <dbReference type="ARBA" id="ARBA00022801"/>
    </source>
</evidence>
<dbReference type="SMART" id="SM01027">
    <property type="entry name" value="Beta-Casp"/>
    <property type="match status" value="1"/>
</dbReference>
<evidence type="ECO:0000313" key="15">
    <source>
        <dbReference type="EMBL" id="MBT4870310.1"/>
    </source>
</evidence>
<evidence type="ECO:0000256" key="10">
    <source>
        <dbReference type="ARBA" id="ARBA00023125"/>
    </source>
</evidence>
<dbReference type="Pfam" id="PF00753">
    <property type="entry name" value="Lactamase_B"/>
    <property type="match status" value="1"/>
</dbReference>
<dbReference type="EC" id="3.1.-.-" evidence="12"/>
<dbReference type="InterPro" id="IPR050698">
    <property type="entry name" value="MBL"/>
</dbReference>
<dbReference type="CDD" id="cd16295">
    <property type="entry name" value="TTHA0252-CPSF-like_MBL-fold"/>
    <property type="match status" value="1"/>
</dbReference>
<feature type="binding site" evidence="12">
    <location>
        <position position="601"/>
    </location>
    <ligand>
        <name>Zn(2+)</name>
        <dbReference type="ChEBI" id="CHEBI:29105"/>
        <label>2</label>
    </ligand>
</feature>
<dbReference type="HAMAP" id="MF_00870">
    <property type="entry name" value="FttA"/>
    <property type="match status" value="1"/>
</dbReference>
<feature type="domain" description="Metallo-beta-lactamase" evidence="13">
    <location>
        <begin position="195"/>
        <end position="390"/>
    </location>
</feature>